<keyword evidence="2" id="KW-1185">Reference proteome</keyword>
<accession>A0AAW0TUI6</accession>
<sequence length="380" mass="41909">MPMSLRRFGMEDSGDSSRWQHAFTTFTKELGTALTLPGVLRDADLAFLDLTKTGVHHSRAGRAGQGLGGSAVVVCVVEGVLSFSLTPLPPSLAALQCVAGQCQVTVKAEQRQNIAPDLYLLTQTTTHPRACLYAPPGWQWSAAALHDSTFLVFTWEEDLVIREDVVADLFPEEGNEGSEGTRWERRAGTRTLWEALPKGASPPSLLLWGDQNPLLHLLRRYLLSDRHLHLESFLEEFRMDRLLLPDLVDCSKECMASAAAIFVLLDADGDGELTPADATQLTHASFTALTHQMDDFVDELKDLAREQWEGMVGGPAEERSAFLQRAKDRLTASATATVQRWIAGDLEGVDEKALKEHLPSIHERVFAAREVAPSEDKDEL</sequence>
<evidence type="ECO:0000313" key="1">
    <source>
        <dbReference type="EMBL" id="KAK8390803.1"/>
    </source>
</evidence>
<reference evidence="1 2" key="1">
    <citation type="submission" date="2023-03" db="EMBL/GenBank/DDBJ databases">
        <title>High-quality genome of Scylla paramamosain provides insights in environmental adaptation.</title>
        <authorList>
            <person name="Zhang L."/>
        </authorList>
    </citation>
    <scope>NUCLEOTIDE SEQUENCE [LARGE SCALE GENOMIC DNA]</scope>
    <source>
        <strain evidence="1">LZ_2023a</strain>
        <tissue evidence="1">Muscle</tissue>
    </source>
</reference>
<dbReference type="EMBL" id="JARAKH010000025">
    <property type="protein sequence ID" value="KAK8390803.1"/>
    <property type="molecule type" value="Genomic_DNA"/>
</dbReference>
<organism evidence="1 2">
    <name type="scientific">Scylla paramamosain</name>
    <name type="common">Mud crab</name>
    <dbReference type="NCBI Taxonomy" id="85552"/>
    <lineage>
        <taxon>Eukaryota</taxon>
        <taxon>Metazoa</taxon>
        <taxon>Ecdysozoa</taxon>
        <taxon>Arthropoda</taxon>
        <taxon>Crustacea</taxon>
        <taxon>Multicrustacea</taxon>
        <taxon>Malacostraca</taxon>
        <taxon>Eumalacostraca</taxon>
        <taxon>Eucarida</taxon>
        <taxon>Decapoda</taxon>
        <taxon>Pleocyemata</taxon>
        <taxon>Brachyura</taxon>
        <taxon>Eubrachyura</taxon>
        <taxon>Portunoidea</taxon>
        <taxon>Portunidae</taxon>
        <taxon>Portuninae</taxon>
        <taxon>Scylla</taxon>
    </lineage>
</organism>
<comment type="caution">
    <text evidence="1">The sequence shown here is derived from an EMBL/GenBank/DDBJ whole genome shotgun (WGS) entry which is preliminary data.</text>
</comment>
<dbReference type="Proteomes" id="UP001487740">
    <property type="component" value="Unassembled WGS sequence"/>
</dbReference>
<dbReference type="AlphaFoldDB" id="A0AAW0TUI6"/>
<gene>
    <name evidence="1" type="ORF">O3P69_010485</name>
</gene>
<protein>
    <recommendedName>
        <fullName evidence="3">EF-hand domain-containing protein</fullName>
    </recommendedName>
</protein>
<evidence type="ECO:0008006" key="3">
    <source>
        <dbReference type="Google" id="ProtNLM"/>
    </source>
</evidence>
<name>A0AAW0TUI6_SCYPA</name>
<evidence type="ECO:0000313" key="2">
    <source>
        <dbReference type="Proteomes" id="UP001487740"/>
    </source>
</evidence>
<proteinExistence type="predicted"/>